<name>A0AA43IVX2_PSESX</name>
<gene>
    <name evidence="2" type="ORF">JW322_18600</name>
</gene>
<dbReference type="SUPFAM" id="SSF47598">
    <property type="entry name" value="Ribbon-helix-helix"/>
    <property type="match status" value="1"/>
</dbReference>
<evidence type="ECO:0000259" key="1">
    <source>
        <dbReference type="Pfam" id="PF03869"/>
    </source>
</evidence>
<accession>A0AA43IVX2</accession>
<dbReference type="Pfam" id="PF03869">
    <property type="entry name" value="Arc"/>
    <property type="match status" value="1"/>
</dbReference>
<dbReference type="InterPro" id="IPR010985">
    <property type="entry name" value="Ribbon_hlx_hlx"/>
</dbReference>
<dbReference type="InterPro" id="IPR005569">
    <property type="entry name" value="Arc_DNA-bd_dom"/>
</dbReference>
<evidence type="ECO:0000313" key="3">
    <source>
        <dbReference type="Proteomes" id="UP001162155"/>
    </source>
</evidence>
<reference evidence="2" key="1">
    <citation type="submission" date="2021-02" db="EMBL/GenBank/DDBJ databases">
        <title>Genome analysis of blister spot of apple pathogen from New York area.</title>
        <authorList>
            <person name="Kandel P."/>
            <person name="Hockett K.L."/>
            <person name="Santander R."/>
            <person name="Acimovic S."/>
        </authorList>
    </citation>
    <scope>NUCLEOTIDE SEQUENCE</scope>
    <source>
        <strain evidence="2">PSP1</strain>
    </source>
</reference>
<feature type="domain" description="Arc-like DNA binding" evidence="1">
    <location>
        <begin position="16"/>
        <end position="59"/>
    </location>
</feature>
<dbReference type="Proteomes" id="UP001162155">
    <property type="component" value="Unassembled WGS sequence"/>
</dbReference>
<proteinExistence type="predicted"/>
<dbReference type="EMBL" id="JAFFRZ010000001">
    <property type="protein sequence ID" value="MDH4623719.1"/>
    <property type="molecule type" value="Genomic_DNA"/>
</dbReference>
<dbReference type="InterPro" id="IPR013321">
    <property type="entry name" value="Arc_rbn_hlx_hlx"/>
</dbReference>
<comment type="caution">
    <text evidence="2">The sequence shown here is derived from an EMBL/GenBank/DDBJ whole genome shotgun (WGS) entry which is preliminary data.</text>
</comment>
<dbReference type="GO" id="GO:0003677">
    <property type="term" value="F:DNA binding"/>
    <property type="evidence" value="ECO:0007669"/>
    <property type="project" value="UniProtKB-KW"/>
</dbReference>
<protein>
    <submittedName>
        <fullName evidence="2">Arc family DNA-binding protein</fullName>
    </submittedName>
</protein>
<keyword evidence="2" id="KW-0238">DNA-binding</keyword>
<organism evidence="2 3">
    <name type="scientific">Pseudomonas syringae pv. papulans</name>
    <dbReference type="NCBI Taxonomy" id="83963"/>
    <lineage>
        <taxon>Bacteria</taxon>
        <taxon>Pseudomonadati</taxon>
        <taxon>Pseudomonadota</taxon>
        <taxon>Gammaproteobacteria</taxon>
        <taxon>Pseudomonadales</taxon>
        <taxon>Pseudomonadaceae</taxon>
        <taxon>Pseudomonas</taxon>
        <taxon>Pseudomonas syringae</taxon>
    </lineage>
</organism>
<dbReference type="AlphaFoldDB" id="A0AA43IVX2"/>
<dbReference type="Gene3D" id="1.10.1220.10">
    <property type="entry name" value="Met repressor-like"/>
    <property type="match status" value="1"/>
</dbReference>
<evidence type="ECO:0000313" key="2">
    <source>
        <dbReference type="EMBL" id="MDH4623719.1"/>
    </source>
</evidence>
<dbReference type="GO" id="GO:0006355">
    <property type="term" value="P:regulation of DNA-templated transcription"/>
    <property type="evidence" value="ECO:0007669"/>
    <property type="project" value="InterPro"/>
</dbReference>
<sequence>MRTTPLPNRRFEKLSSRDADKFVIRLPYRMRSEVDVAAEDQFTSMNSFILQAIAEKLDRAARQDLLLDALAEAVVDAKWCATMNRPVWTCGCAVCRSSRVQIEDDE</sequence>